<evidence type="ECO:0000313" key="2">
    <source>
        <dbReference type="Proteomes" id="UP001497480"/>
    </source>
</evidence>
<keyword evidence="2" id="KW-1185">Reference proteome</keyword>
<name>A0AAV1Y3G6_LUPLU</name>
<organism evidence="1 2">
    <name type="scientific">Lupinus luteus</name>
    <name type="common">European yellow lupine</name>
    <dbReference type="NCBI Taxonomy" id="3873"/>
    <lineage>
        <taxon>Eukaryota</taxon>
        <taxon>Viridiplantae</taxon>
        <taxon>Streptophyta</taxon>
        <taxon>Embryophyta</taxon>
        <taxon>Tracheophyta</taxon>
        <taxon>Spermatophyta</taxon>
        <taxon>Magnoliopsida</taxon>
        <taxon>eudicotyledons</taxon>
        <taxon>Gunneridae</taxon>
        <taxon>Pentapetalae</taxon>
        <taxon>rosids</taxon>
        <taxon>fabids</taxon>
        <taxon>Fabales</taxon>
        <taxon>Fabaceae</taxon>
        <taxon>Papilionoideae</taxon>
        <taxon>50 kb inversion clade</taxon>
        <taxon>genistoids sensu lato</taxon>
        <taxon>core genistoids</taxon>
        <taxon>Genisteae</taxon>
        <taxon>Lupinus</taxon>
    </lineage>
</organism>
<accession>A0AAV1Y3G6</accession>
<dbReference type="EMBL" id="CAXHTB010000021">
    <property type="protein sequence ID" value="CAL0328526.1"/>
    <property type="molecule type" value="Genomic_DNA"/>
</dbReference>
<dbReference type="AlphaFoldDB" id="A0AAV1Y3G6"/>
<evidence type="ECO:0000313" key="1">
    <source>
        <dbReference type="EMBL" id="CAL0328526.1"/>
    </source>
</evidence>
<dbReference type="Proteomes" id="UP001497480">
    <property type="component" value="Unassembled WGS sequence"/>
</dbReference>
<protein>
    <submittedName>
        <fullName evidence="1">Uncharacterized protein</fullName>
    </submittedName>
</protein>
<proteinExistence type="predicted"/>
<sequence>MEKGTRSHVSITSDSIENVLEVGTSKSTMDVDTLMDRMQVLLSTHSDTIMGRFKEHEDNLSSRSLIVGLAWLVFLFTKIYPNLKSVRETCLQEVLRQAQQAENCSG</sequence>
<comment type="caution">
    <text evidence="1">The sequence shown here is derived from an EMBL/GenBank/DDBJ whole genome shotgun (WGS) entry which is preliminary data.</text>
</comment>
<reference evidence="1 2" key="1">
    <citation type="submission" date="2024-03" db="EMBL/GenBank/DDBJ databases">
        <authorList>
            <person name="Martinez-Hernandez J."/>
        </authorList>
    </citation>
    <scope>NUCLEOTIDE SEQUENCE [LARGE SCALE GENOMIC DNA]</scope>
</reference>
<gene>
    <name evidence="1" type="ORF">LLUT_LOCUS29586</name>
</gene>